<dbReference type="EMBL" id="CALNXJ010000044">
    <property type="protein sequence ID" value="CAH3148341.1"/>
    <property type="molecule type" value="Genomic_DNA"/>
</dbReference>
<evidence type="ECO:0000313" key="1">
    <source>
        <dbReference type="EMBL" id="CAH3148341.1"/>
    </source>
</evidence>
<dbReference type="Proteomes" id="UP001159428">
    <property type="component" value="Unassembled WGS sequence"/>
</dbReference>
<accession>A0AAU9XJ20</accession>
<dbReference type="AlphaFoldDB" id="A0AAU9XJ20"/>
<evidence type="ECO:0008006" key="3">
    <source>
        <dbReference type="Google" id="ProtNLM"/>
    </source>
</evidence>
<comment type="caution">
    <text evidence="1">The sequence shown here is derived from an EMBL/GenBank/DDBJ whole genome shotgun (WGS) entry which is preliminary data.</text>
</comment>
<feature type="non-terminal residue" evidence="1">
    <location>
        <position position="87"/>
    </location>
</feature>
<keyword evidence="2" id="KW-1185">Reference proteome</keyword>
<organism evidence="1 2">
    <name type="scientific">Pocillopora meandrina</name>
    <dbReference type="NCBI Taxonomy" id="46732"/>
    <lineage>
        <taxon>Eukaryota</taxon>
        <taxon>Metazoa</taxon>
        <taxon>Cnidaria</taxon>
        <taxon>Anthozoa</taxon>
        <taxon>Hexacorallia</taxon>
        <taxon>Scleractinia</taxon>
        <taxon>Astrocoeniina</taxon>
        <taxon>Pocilloporidae</taxon>
        <taxon>Pocillopora</taxon>
    </lineage>
</organism>
<name>A0AAU9XJ20_9CNID</name>
<evidence type="ECO:0000313" key="2">
    <source>
        <dbReference type="Proteomes" id="UP001159428"/>
    </source>
</evidence>
<sequence>LLRGRGILDFNPNTLDFVRSVKVGECFFEVAEVSGLNSTTKMGGMDGFLSQHLSYFSGHHISVRNRMRFPLNQGIQGKKGKQNNFQK</sequence>
<feature type="non-terminal residue" evidence="1">
    <location>
        <position position="1"/>
    </location>
</feature>
<gene>
    <name evidence="1" type="ORF">PMEA_00023831</name>
</gene>
<proteinExistence type="predicted"/>
<reference evidence="1 2" key="1">
    <citation type="submission" date="2022-05" db="EMBL/GenBank/DDBJ databases">
        <authorList>
            <consortium name="Genoscope - CEA"/>
            <person name="William W."/>
        </authorList>
    </citation>
    <scope>NUCLEOTIDE SEQUENCE [LARGE SCALE GENOMIC DNA]</scope>
</reference>
<protein>
    <recommendedName>
        <fullName evidence="3">Cyclic nucleotide-binding domain-containing protein</fullName>
    </recommendedName>
</protein>